<dbReference type="Proteomes" id="UP000192277">
    <property type="component" value="Unassembled WGS sequence"/>
</dbReference>
<evidence type="ECO:0000313" key="2">
    <source>
        <dbReference type="EMBL" id="OQP43287.1"/>
    </source>
</evidence>
<keyword evidence="1" id="KW-0472">Membrane</keyword>
<name>A0ABX3NQG2_9BACT</name>
<organism evidence="2 3">
    <name type="scientific">Niastella koreensis</name>
    <dbReference type="NCBI Taxonomy" id="354356"/>
    <lineage>
        <taxon>Bacteria</taxon>
        <taxon>Pseudomonadati</taxon>
        <taxon>Bacteroidota</taxon>
        <taxon>Chitinophagia</taxon>
        <taxon>Chitinophagales</taxon>
        <taxon>Chitinophagaceae</taxon>
        <taxon>Niastella</taxon>
    </lineage>
</organism>
<evidence type="ECO:0000256" key="1">
    <source>
        <dbReference type="SAM" id="Phobius"/>
    </source>
</evidence>
<reference evidence="2 3" key="1">
    <citation type="submission" date="2016-04" db="EMBL/GenBank/DDBJ databases">
        <authorList>
            <person name="Chen L."/>
            <person name="Zhuang W."/>
            <person name="Wang G."/>
        </authorList>
    </citation>
    <scope>NUCLEOTIDE SEQUENCE [LARGE SCALE GENOMIC DNA]</scope>
    <source>
        <strain evidence="3">GR20</strain>
    </source>
</reference>
<sequence>MKNVFKKVIPLIIGSVGLFLVSFILPPKGIYSIKPKNINGGVIELAKYYSKKMVFVVLSGNETEATVNDLASFCLKYKDSCQVIGMLSIEDGFTESGKGAVKNRFKSKCPDLLLTEGMYTRKTAAGQSELMQWFTHKEQNRHTGFDITGAGWKFFVDETGDLYATMGPQSSLSAPVLQRIMSRPARKTVQAPFMQKRPDYKKD</sequence>
<proteinExistence type="predicted"/>
<dbReference type="Gene3D" id="3.40.30.10">
    <property type="entry name" value="Glutaredoxin"/>
    <property type="match status" value="1"/>
</dbReference>
<dbReference type="EMBL" id="LWBO01000043">
    <property type="protein sequence ID" value="OQP43287.1"/>
    <property type="molecule type" value="Genomic_DNA"/>
</dbReference>
<protein>
    <submittedName>
        <fullName evidence="2">Uncharacterized protein</fullName>
    </submittedName>
</protein>
<dbReference type="RefSeq" id="WP_014223326.1">
    <property type="nucleotide sequence ID" value="NZ_LWBO01000043.1"/>
</dbReference>
<accession>A0ABX3NQG2</accession>
<keyword evidence="3" id="KW-1185">Reference proteome</keyword>
<keyword evidence="1" id="KW-0812">Transmembrane</keyword>
<feature type="transmembrane region" description="Helical" evidence="1">
    <location>
        <begin position="7"/>
        <end position="25"/>
    </location>
</feature>
<evidence type="ECO:0000313" key="3">
    <source>
        <dbReference type="Proteomes" id="UP000192277"/>
    </source>
</evidence>
<keyword evidence="1" id="KW-1133">Transmembrane helix</keyword>
<gene>
    <name evidence="2" type="ORF">A4D02_35925</name>
</gene>
<comment type="caution">
    <text evidence="2">The sequence shown here is derived from an EMBL/GenBank/DDBJ whole genome shotgun (WGS) entry which is preliminary data.</text>
</comment>